<evidence type="ECO:0000313" key="2">
    <source>
        <dbReference type="Proteomes" id="UP001634007"/>
    </source>
</evidence>
<keyword evidence="2" id="KW-1185">Reference proteome</keyword>
<organism evidence="1 2">
    <name type="scientific">Eucalyptus globulus</name>
    <name type="common">Tasmanian blue gum</name>
    <dbReference type="NCBI Taxonomy" id="34317"/>
    <lineage>
        <taxon>Eukaryota</taxon>
        <taxon>Viridiplantae</taxon>
        <taxon>Streptophyta</taxon>
        <taxon>Embryophyta</taxon>
        <taxon>Tracheophyta</taxon>
        <taxon>Spermatophyta</taxon>
        <taxon>Magnoliopsida</taxon>
        <taxon>eudicotyledons</taxon>
        <taxon>Gunneridae</taxon>
        <taxon>Pentapetalae</taxon>
        <taxon>rosids</taxon>
        <taxon>malvids</taxon>
        <taxon>Myrtales</taxon>
        <taxon>Myrtaceae</taxon>
        <taxon>Myrtoideae</taxon>
        <taxon>Eucalypteae</taxon>
        <taxon>Eucalyptus</taxon>
    </lineage>
</organism>
<gene>
    <name evidence="1" type="ORF">ACJRO7_005247</name>
</gene>
<accession>A0ABD3J2B3</accession>
<evidence type="ECO:0000313" key="1">
    <source>
        <dbReference type="EMBL" id="KAL3720399.1"/>
    </source>
</evidence>
<proteinExistence type="predicted"/>
<protein>
    <submittedName>
        <fullName evidence="1">Uncharacterized protein</fullName>
    </submittedName>
</protein>
<name>A0ABD3J2B3_EUCGL</name>
<dbReference type="Proteomes" id="UP001634007">
    <property type="component" value="Unassembled WGS sequence"/>
</dbReference>
<dbReference type="AlphaFoldDB" id="A0ABD3J2B3"/>
<sequence length="97" mass="11033">MQVQQMARFINTDMTMVSEGHWSAEVGEGGEAEVGLRWKDAEASDGGKGGAEAVGDRWQEVIGWREREERRHDIGGAGRARRSFAALDFWPEWIKWR</sequence>
<dbReference type="EMBL" id="JBJKBG010000010">
    <property type="protein sequence ID" value="KAL3720399.1"/>
    <property type="molecule type" value="Genomic_DNA"/>
</dbReference>
<reference evidence="1 2" key="1">
    <citation type="submission" date="2024-11" db="EMBL/GenBank/DDBJ databases">
        <title>Chromosome-level genome assembly of Eucalyptus globulus Labill. provides insights into its genome evolution.</title>
        <authorList>
            <person name="Li X."/>
        </authorList>
    </citation>
    <scope>NUCLEOTIDE SEQUENCE [LARGE SCALE GENOMIC DNA]</scope>
    <source>
        <strain evidence="1">CL2024</strain>
        <tissue evidence="1">Fresh tender leaves</tissue>
    </source>
</reference>
<comment type="caution">
    <text evidence="1">The sequence shown here is derived from an EMBL/GenBank/DDBJ whole genome shotgun (WGS) entry which is preliminary data.</text>
</comment>